<dbReference type="GO" id="GO:0016887">
    <property type="term" value="F:ATP hydrolysis activity"/>
    <property type="evidence" value="ECO:0007669"/>
    <property type="project" value="InterPro"/>
</dbReference>
<evidence type="ECO:0000256" key="3">
    <source>
        <dbReference type="ARBA" id="ARBA00022692"/>
    </source>
</evidence>
<dbReference type="InterPro" id="IPR011527">
    <property type="entry name" value="ABC1_TM_dom"/>
</dbReference>
<dbReference type="GO" id="GO:0140359">
    <property type="term" value="F:ABC-type transporter activity"/>
    <property type="evidence" value="ECO:0007669"/>
    <property type="project" value="InterPro"/>
</dbReference>
<evidence type="ECO:0000256" key="5">
    <source>
        <dbReference type="ARBA" id="ARBA00022741"/>
    </source>
</evidence>
<organism evidence="14 15">
    <name type="scientific">Acaromyces ingoldii</name>
    <dbReference type="NCBI Taxonomy" id="215250"/>
    <lineage>
        <taxon>Eukaryota</taxon>
        <taxon>Fungi</taxon>
        <taxon>Dikarya</taxon>
        <taxon>Basidiomycota</taxon>
        <taxon>Ustilaginomycotina</taxon>
        <taxon>Exobasidiomycetes</taxon>
        <taxon>Exobasidiales</taxon>
        <taxon>Cryptobasidiaceae</taxon>
        <taxon>Acaromyces</taxon>
    </lineage>
</organism>
<evidence type="ECO:0000256" key="2">
    <source>
        <dbReference type="ARBA" id="ARBA00022448"/>
    </source>
</evidence>
<feature type="transmembrane region" description="Helical" evidence="11">
    <location>
        <begin position="29"/>
        <end position="50"/>
    </location>
</feature>
<keyword evidence="7 11" id="KW-1133">Transmembrane helix</keyword>
<dbReference type="InterPro" id="IPR017871">
    <property type="entry name" value="ABC_transporter-like_CS"/>
</dbReference>
<evidence type="ECO:0000256" key="8">
    <source>
        <dbReference type="ARBA" id="ARBA00023136"/>
    </source>
</evidence>
<evidence type="ECO:0000259" key="13">
    <source>
        <dbReference type="PROSITE" id="PS50929"/>
    </source>
</evidence>
<keyword evidence="4" id="KW-0677">Repeat</keyword>
<dbReference type="PANTHER" id="PTHR24223:SF399">
    <property type="entry name" value="ABC TRANSPORTER ATNG"/>
    <property type="match status" value="1"/>
</dbReference>
<keyword evidence="8 11" id="KW-0472">Membrane</keyword>
<feature type="domain" description="ABC transporter" evidence="12">
    <location>
        <begin position="1288"/>
        <end position="1552"/>
    </location>
</feature>
<dbReference type="GO" id="GO:0016020">
    <property type="term" value="C:membrane"/>
    <property type="evidence" value="ECO:0007669"/>
    <property type="project" value="UniProtKB-SubCell"/>
</dbReference>
<feature type="transmembrane region" description="Helical" evidence="11">
    <location>
        <begin position="71"/>
        <end position="94"/>
    </location>
</feature>
<feature type="transmembrane region" description="Helical" evidence="11">
    <location>
        <begin position="555"/>
        <end position="575"/>
    </location>
</feature>
<dbReference type="InterPro" id="IPR027417">
    <property type="entry name" value="P-loop_NTPase"/>
</dbReference>
<dbReference type="InterPro" id="IPR044746">
    <property type="entry name" value="ABCC_6TM_D1"/>
</dbReference>
<dbReference type="Proteomes" id="UP000245768">
    <property type="component" value="Unassembled WGS sequence"/>
</dbReference>
<evidence type="ECO:0000256" key="10">
    <source>
        <dbReference type="SAM" id="MobiDB-lite"/>
    </source>
</evidence>
<feature type="transmembrane region" description="Helical" evidence="11">
    <location>
        <begin position="380"/>
        <end position="399"/>
    </location>
</feature>
<feature type="transmembrane region" description="Helical" evidence="11">
    <location>
        <begin position="456"/>
        <end position="477"/>
    </location>
</feature>
<dbReference type="PROSITE" id="PS50929">
    <property type="entry name" value="ABC_TM1F"/>
    <property type="match status" value="2"/>
</dbReference>
<dbReference type="STRING" id="215250.A0A316YU82"/>
<keyword evidence="5" id="KW-0547">Nucleotide-binding</keyword>
<feature type="transmembrane region" description="Helical" evidence="11">
    <location>
        <begin position="1001"/>
        <end position="1021"/>
    </location>
</feature>
<feature type="region of interest" description="Disordered" evidence="10">
    <location>
        <begin position="649"/>
        <end position="669"/>
    </location>
</feature>
<dbReference type="Pfam" id="PF24357">
    <property type="entry name" value="TMD0_ABC"/>
    <property type="match status" value="1"/>
</dbReference>
<name>A0A316YU82_9BASI</name>
<dbReference type="Gene3D" id="3.40.50.300">
    <property type="entry name" value="P-loop containing nucleotide triphosphate hydrolases"/>
    <property type="match status" value="2"/>
</dbReference>
<dbReference type="InterPro" id="IPR003593">
    <property type="entry name" value="AAA+_ATPase"/>
</dbReference>
<evidence type="ECO:0000256" key="1">
    <source>
        <dbReference type="ARBA" id="ARBA00004141"/>
    </source>
</evidence>
<keyword evidence="2" id="KW-0813">Transport</keyword>
<dbReference type="InParanoid" id="A0A316YU82"/>
<dbReference type="FunFam" id="3.40.50.300:FF:002979">
    <property type="entry name" value="Chromosome 16, whole genome shotgun sequence"/>
    <property type="match status" value="1"/>
</dbReference>
<reference evidence="14 15" key="1">
    <citation type="journal article" date="2018" name="Mol. Biol. Evol.">
        <title>Broad Genomic Sampling Reveals a Smut Pathogenic Ancestry of the Fungal Clade Ustilaginomycotina.</title>
        <authorList>
            <person name="Kijpornyongpan T."/>
            <person name="Mondo S.J."/>
            <person name="Barry K."/>
            <person name="Sandor L."/>
            <person name="Lee J."/>
            <person name="Lipzen A."/>
            <person name="Pangilinan J."/>
            <person name="LaButti K."/>
            <person name="Hainaut M."/>
            <person name="Henrissat B."/>
            <person name="Grigoriev I.V."/>
            <person name="Spatafora J.W."/>
            <person name="Aime M.C."/>
        </authorList>
    </citation>
    <scope>NUCLEOTIDE SEQUENCE [LARGE SCALE GENOMIC DNA]</scope>
    <source>
        <strain evidence="14 15">MCA 4198</strain>
    </source>
</reference>
<feature type="transmembrane region" description="Helical" evidence="11">
    <location>
        <begin position="106"/>
        <end position="127"/>
    </location>
</feature>
<dbReference type="InterPro" id="IPR003439">
    <property type="entry name" value="ABC_transporter-like_ATP-bd"/>
</dbReference>
<protein>
    <submittedName>
        <fullName evidence="14">P-loop containing nucleoside triphosphate hydrolase protein</fullName>
    </submittedName>
</protein>
<dbReference type="InterPro" id="IPR050173">
    <property type="entry name" value="ABC_transporter_C-like"/>
</dbReference>
<dbReference type="Gene3D" id="1.20.1560.10">
    <property type="entry name" value="ABC transporter type 1, transmembrane domain"/>
    <property type="match status" value="2"/>
</dbReference>
<dbReference type="GeneID" id="37045696"/>
<feature type="transmembrane region" description="Helical" evidence="11">
    <location>
        <begin position="483"/>
        <end position="502"/>
    </location>
</feature>
<keyword evidence="6" id="KW-0067">ATP-binding</keyword>
<dbReference type="PANTHER" id="PTHR24223">
    <property type="entry name" value="ATP-BINDING CASSETTE SUB-FAMILY C"/>
    <property type="match status" value="1"/>
</dbReference>
<dbReference type="Pfam" id="PF00005">
    <property type="entry name" value="ABC_tran"/>
    <property type="match status" value="2"/>
</dbReference>
<feature type="domain" description="ABC transmembrane type-1" evidence="13">
    <location>
        <begin position="1004"/>
        <end position="1247"/>
    </location>
</feature>
<dbReference type="CDD" id="cd03250">
    <property type="entry name" value="ABCC_MRP_domain1"/>
    <property type="match status" value="1"/>
</dbReference>
<dbReference type="EMBL" id="KZ819634">
    <property type="protein sequence ID" value="PWN92829.1"/>
    <property type="molecule type" value="Genomic_DNA"/>
</dbReference>
<dbReference type="SUPFAM" id="SSF52540">
    <property type="entry name" value="P-loop containing nucleoside triphosphate hydrolases"/>
    <property type="match status" value="2"/>
</dbReference>
<feature type="transmembrane region" description="Helical" evidence="11">
    <location>
        <begin position="325"/>
        <end position="346"/>
    </location>
</feature>
<comment type="subcellular location">
    <subcellularLocation>
        <location evidence="1">Membrane</location>
        <topology evidence="1">Multi-pass membrane protein</topology>
    </subcellularLocation>
</comment>
<dbReference type="FunFam" id="1.20.1560.10:FF:000013">
    <property type="entry name" value="ABC transporter C family member 2"/>
    <property type="match status" value="1"/>
</dbReference>
<dbReference type="GO" id="GO:0005524">
    <property type="term" value="F:ATP binding"/>
    <property type="evidence" value="ECO:0007669"/>
    <property type="project" value="UniProtKB-KW"/>
</dbReference>
<evidence type="ECO:0000313" key="15">
    <source>
        <dbReference type="Proteomes" id="UP000245768"/>
    </source>
</evidence>
<evidence type="ECO:0000313" key="14">
    <source>
        <dbReference type="EMBL" id="PWN92829.1"/>
    </source>
</evidence>
<dbReference type="CDD" id="cd18580">
    <property type="entry name" value="ABC_6TM_ABCC_D2"/>
    <property type="match status" value="1"/>
</dbReference>
<dbReference type="FunFam" id="1.20.1560.10:FF:000055">
    <property type="entry name" value="ABC multidrug transporter (Eurofung)"/>
    <property type="match status" value="1"/>
</dbReference>
<feature type="transmembrane region" description="Helical" evidence="11">
    <location>
        <begin position="1091"/>
        <end position="1119"/>
    </location>
</feature>
<keyword evidence="9" id="KW-0325">Glycoprotein</keyword>
<feature type="compositionally biased region" description="Acidic residues" evidence="10">
    <location>
        <begin position="1435"/>
        <end position="1444"/>
    </location>
</feature>
<evidence type="ECO:0000256" key="6">
    <source>
        <dbReference type="ARBA" id="ARBA00022840"/>
    </source>
</evidence>
<accession>A0A316YU82</accession>
<feature type="region of interest" description="Disordered" evidence="10">
    <location>
        <begin position="1421"/>
        <end position="1451"/>
    </location>
</feature>
<dbReference type="Pfam" id="PF00664">
    <property type="entry name" value="ABC_membrane"/>
    <property type="match status" value="2"/>
</dbReference>
<dbReference type="CDD" id="cd03244">
    <property type="entry name" value="ABCC_MRP_domain2"/>
    <property type="match status" value="1"/>
</dbReference>
<evidence type="ECO:0000259" key="12">
    <source>
        <dbReference type="PROSITE" id="PS50893"/>
    </source>
</evidence>
<dbReference type="InterPro" id="IPR044726">
    <property type="entry name" value="ABCC_6TM_D2"/>
</dbReference>
<dbReference type="OrthoDB" id="6500128at2759"/>
<evidence type="ECO:0000256" key="11">
    <source>
        <dbReference type="SAM" id="Phobius"/>
    </source>
</evidence>
<proteinExistence type="predicted"/>
<dbReference type="PROSITE" id="PS00211">
    <property type="entry name" value="ABC_TRANSPORTER_1"/>
    <property type="match status" value="2"/>
</dbReference>
<dbReference type="RefSeq" id="XP_025380027.1">
    <property type="nucleotide sequence ID" value="XM_025523780.1"/>
</dbReference>
<dbReference type="SMART" id="SM00382">
    <property type="entry name" value="AAA"/>
    <property type="match status" value="2"/>
</dbReference>
<sequence length="1557" mass="170815">MGTSACNDGSFGPTSTCRFFDFTLAFENIILAAVPSAALILVGLIRIAFLSGKANAPTTAAGLKNSDDIVGAMRTSLAILHLVLNAAVLGLAVSRGSIKDMLDADTVVPALGLAFVAAVVCVPTSYLERKKTSGGGWLLPVYLFSTCLTDACRVRTLFSVASSTSHHGPLSAFARLSATLLVVKALMLAAENTAGVESDATKEARASFISKMFFWWLKDLLWTGFRKPLEMEDLDDLGPKYSGKVLGQRLAEAWQPREEQLPRSGYFARRRSIAKKDGGEELAMHELGKGSLDGCGSTQSHRVTNGGNGHTHQSHRSTKKKGRSLLLACFLAFPRELLAPIIWRLINLGATLSLPFLVSRTLAFAESYVSDNDQQQQPAAYGWGLVGAYGLVYLILAFSTGQFNWLCNKVQVKLRGALIEVVYRKSLRLHLDAAKRRGGGSAANLTSVDIERFVKAVLAFHTLWTGFLIIGAAAFLLYRQLGLVFLATIFSIVVCLVVPPVGSNGLTGRQTRWSRATDRRVNLTSSAIANAKGLKFMAYEKVIEKRLLKSRDEELAIAWPFWIQFVFVSTFTNLVQEIMAFSTFLALILVDRFTGSHNFTVHTVVTSLTLMQILEIPLLTMGQYYAQLLSAYASLKRIEEFLREQERPTYADDDGGRAPNEDGEELDMKRRHNFSSTDSILPQEEAFAASFDSATIGWNKSKPILVNVTAKIPHGELTMLCGTLGCGKSTFLLALLGEADLLSGSCRLPMKKAPIAYVAQDSWLQEGASIKDNILFDSPFDGELYHTAVHSTALGQDLEELADGDRTLARSLSGGQRQRVALARAVYSDAQTYILDDVMSALDAETASHVWKCLLGNQGLLKGRTVVLATNALHLIHHAAHIIRLDAGKIVEMGRFEELSDKGKMAISRASLDSEAPDLAKLRAAKPKIRYEEKDDDKHETVTSGGVQWRATYGAWAKAIGWGVFVMLILLDVSRSSSRLAWNFVIQIWARSNEEHWQGDLAKYLSTFTVLVWFVIFVTPVEDILLVYGLVFKAGRRIHADELRGVLYATLRFFEENASGRIINRFSQDVFVVDWEITMAFGNFLGCTSMLIGQILTLVIPVPFILIAVAVALVAYVLIQRLYAPPSRQLRRLEMATKSPIYTLFAETSSPSGLATVRAAARQSTFEEINTARLDKSQAPYYYLWGVRRWLLTWLNLLALVINVALVAIVVILRKSSAVALLGVGLVQATQISTMLNQTLLAWTELEIAGVALERMLAFARLEPEESASTPDGRSRKCIEPAEVKGHVEFKNVSMSYVEGADPALKRVSFSIQPGERIGVCGRSGSGKSTLLLGLFRMLEPVEGEILLDGHPISSTQAHSLRNSMTIVPQNALLLADSVRNNLDPARERSDSEIWTALDKCRMRDFVQALPSGLDTLVVSGGSGSAESSAKDKGGDDDDDDDEDASRGANSSVHFSAGQRQLFSLARALLRRRKVLVLDEATSSMDYETDRAVQEVLRSQFNDCTMITVAHRIATVRDFDRILVLGAGQVVEFDTPDNLVQKPNGIFRSLAIEQGCA</sequence>
<keyword evidence="14" id="KW-0378">Hydrolase</keyword>
<dbReference type="CDD" id="cd18579">
    <property type="entry name" value="ABC_6TM_ABCC_D1"/>
    <property type="match status" value="1"/>
</dbReference>
<feature type="compositionally biased region" description="Basic and acidic residues" evidence="10">
    <location>
        <begin position="649"/>
        <end position="660"/>
    </location>
</feature>
<dbReference type="InterPro" id="IPR056227">
    <property type="entry name" value="TMD0_ABC"/>
</dbReference>
<feature type="domain" description="ABC transporter" evidence="12">
    <location>
        <begin position="689"/>
        <end position="912"/>
    </location>
</feature>
<feature type="transmembrane region" description="Helical" evidence="11">
    <location>
        <begin position="1191"/>
        <end position="1213"/>
    </location>
</feature>
<evidence type="ECO:0000256" key="4">
    <source>
        <dbReference type="ARBA" id="ARBA00022737"/>
    </source>
</evidence>
<evidence type="ECO:0000256" key="7">
    <source>
        <dbReference type="ARBA" id="ARBA00022989"/>
    </source>
</evidence>
<keyword evidence="3 11" id="KW-0812">Transmembrane</keyword>
<evidence type="ECO:0000256" key="9">
    <source>
        <dbReference type="ARBA" id="ARBA00023180"/>
    </source>
</evidence>
<dbReference type="SUPFAM" id="SSF90123">
    <property type="entry name" value="ABC transporter transmembrane region"/>
    <property type="match status" value="2"/>
</dbReference>
<keyword evidence="15" id="KW-1185">Reference proteome</keyword>
<feature type="domain" description="ABC transmembrane type-1" evidence="13">
    <location>
        <begin position="341"/>
        <end position="630"/>
    </location>
</feature>
<dbReference type="InterPro" id="IPR036640">
    <property type="entry name" value="ABC1_TM_sf"/>
</dbReference>
<dbReference type="PROSITE" id="PS50893">
    <property type="entry name" value="ABC_TRANSPORTER_2"/>
    <property type="match status" value="2"/>
</dbReference>
<gene>
    <name evidence="14" type="ORF">FA10DRAFT_282510</name>
</gene>